<organism evidence="2 3">
    <name type="scientific">Sphingomonas jatrophae</name>
    <dbReference type="NCBI Taxonomy" id="1166337"/>
    <lineage>
        <taxon>Bacteria</taxon>
        <taxon>Pseudomonadati</taxon>
        <taxon>Pseudomonadota</taxon>
        <taxon>Alphaproteobacteria</taxon>
        <taxon>Sphingomonadales</taxon>
        <taxon>Sphingomonadaceae</taxon>
        <taxon>Sphingomonas</taxon>
    </lineage>
</organism>
<dbReference type="EMBL" id="FOZG01000002">
    <property type="protein sequence ID" value="SFR98978.1"/>
    <property type="molecule type" value="Genomic_DNA"/>
</dbReference>
<feature type="transmembrane region" description="Helical" evidence="1">
    <location>
        <begin position="261"/>
        <end position="283"/>
    </location>
</feature>
<dbReference type="RefSeq" id="WP_131819258.1">
    <property type="nucleotide sequence ID" value="NZ_FOZG01000002.1"/>
</dbReference>
<dbReference type="AlphaFoldDB" id="A0A1I6L6W5"/>
<feature type="transmembrane region" description="Helical" evidence="1">
    <location>
        <begin position="93"/>
        <end position="114"/>
    </location>
</feature>
<feature type="transmembrane region" description="Helical" evidence="1">
    <location>
        <begin position="232"/>
        <end position="249"/>
    </location>
</feature>
<dbReference type="Proteomes" id="UP000198824">
    <property type="component" value="Unassembled WGS sequence"/>
</dbReference>
<proteinExistence type="predicted"/>
<keyword evidence="3" id="KW-1185">Reference proteome</keyword>
<dbReference type="Pfam" id="PF14897">
    <property type="entry name" value="EpsG"/>
    <property type="match status" value="1"/>
</dbReference>
<evidence type="ECO:0000313" key="3">
    <source>
        <dbReference type="Proteomes" id="UP000198824"/>
    </source>
</evidence>
<evidence type="ECO:0000256" key="1">
    <source>
        <dbReference type="SAM" id="Phobius"/>
    </source>
</evidence>
<keyword evidence="1" id="KW-0812">Transmembrane</keyword>
<evidence type="ECO:0000313" key="2">
    <source>
        <dbReference type="EMBL" id="SFR98978.1"/>
    </source>
</evidence>
<dbReference type="InterPro" id="IPR049458">
    <property type="entry name" value="EpsG-like"/>
</dbReference>
<name>A0A1I6L6W5_9SPHN</name>
<keyword evidence="1" id="KW-0472">Membrane</keyword>
<reference evidence="2 3" key="1">
    <citation type="submission" date="2016-10" db="EMBL/GenBank/DDBJ databases">
        <authorList>
            <person name="de Groot N.N."/>
        </authorList>
    </citation>
    <scope>NUCLEOTIDE SEQUENCE [LARGE SCALE GENOMIC DNA]</scope>
    <source>
        <strain evidence="2 3">S5-249</strain>
    </source>
</reference>
<accession>A0A1I6L6W5</accession>
<feature type="transmembrane region" description="Helical" evidence="1">
    <location>
        <begin position="27"/>
        <end position="44"/>
    </location>
</feature>
<dbReference type="STRING" id="1166337.SAMN05192580_2355"/>
<feature type="transmembrane region" description="Helical" evidence="1">
    <location>
        <begin position="193"/>
        <end position="212"/>
    </location>
</feature>
<keyword evidence="1" id="KW-1133">Transmembrane helix</keyword>
<protein>
    <submittedName>
        <fullName evidence="2">EpsG family protein</fullName>
    </submittedName>
</protein>
<sequence>MLIYWIFLGFAALMALLEQGNEKANQRINFLWIVFTIALALFIGGRWKTGGDWGNYYTNLQPFYWLTVGQASSGTKDIGYTLLSLFAAQFPTGIVVITMFSGIVMAVALMLFSLSQPRPWLCMTVAFPYLVVVCGMGYIRQGIAISFIMIGMLALSREKVGRYTIWVAIGALFHATALALIPLGGIASRRNRLVVAAIVAGVTILAFRTLIADRTDTLVSAYVEAEAESSGALIRAFMGAVPGALYLIFRRQFALQGSDRIAWTALSAAAVAAVPAVLLFQSSTVVDRLGLYLLPVQCFVYARLPDAFAKTQQQRQLYAVGSILLYLVVFFTFINYGDHAYSWFPYRFYLFEDGICLECSGSDRTY</sequence>
<feature type="transmembrane region" description="Helical" evidence="1">
    <location>
        <begin position="126"/>
        <end position="151"/>
    </location>
</feature>
<gene>
    <name evidence="2" type="ORF">SAMN05192580_2355</name>
</gene>
<feature type="transmembrane region" description="Helical" evidence="1">
    <location>
        <begin position="289"/>
        <end position="305"/>
    </location>
</feature>
<feature type="transmembrane region" description="Helical" evidence="1">
    <location>
        <begin position="317"/>
        <end position="336"/>
    </location>
</feature>
<feature type="transmembrane region" description="Helical" evidence="1">
    <location>
        <begin position="163"/>
        <end position="181"/>
    </location>
</feature>
<dbReference type="OrthoDB" id="5373240at2"/>